<dbReference type="Pfam" id="PF05345">
    <property type="entry name" value="He_PIG"/>
    <property type="match status" value="4"/>
</dbReference>
<dbReference type="PANTHER" id="PTHR37494:SF1">
    <property type="entry name" value="STAPHYLOCOCCUS AUREUS SURFACE PROTEIN A"/>
    <property type="match status" value="1"/>
</dbReference>
<dbReference type="InterPro" id="IPR015919">
    <property type="entry name" value="Cadherin-like_sf"/>
</dbReference>
<evidence type="ECO:0000313" key="1">
    <source>
        <dbReference type="EMBL" id="OGN26905.1"/>
    </source>
</evidence>
<evidence type="ECO:0008006" key="3">
    <source>
        <dbReference type="Google" id="ProtNLM"/>
    </source>
</evidence>
<sequence length="938" mass="99173">MTKNKILRILLITFVLFVGILGITRESKAFVVVPPGPVIGTTSYLQTGTVNQVYSPQHIQVSGGISPYTWDVVSGVLPPGLSLGVSTGMISGTPNTVDTFNFTVQVIDGNFETALQNFTLAIAPVSETGFLYTRNPPGSVIVSPVATRIQGVFGVDFCTDPRDNSYKIVYRKYDAGGPIDSTAIFFHTQGDIIDDLIQKDLDPAPYPYVAIWCNASAAVINDSFTAVPPVPTINTDPYLPTGTVNQIYSGQILQASGGVSPYSWSVISGNIPSGLLLSSMGTISGTPNAVGAFSFTVQVTDANSVSSTKNFSLAIAPVSETGFLYTRNPPGSVIVSPVATRIQGVFGVDFCTNPRDNSYKVVYRKFDSGGPIDASAIIQHAQGDVVDDMIQKDLDPAPYPYVAIWCNASAMIINDGFNVVSSIPIINTDSYLPTGTVSQMYPDLNLQAAGGIAPYSWTVVSGNLPTGMNLGSYTGVISGTPIDLGTFNFSVQVTDTNLASSMKNFVIAVAPQSVSGFVYTRTPTENVIISPVTTRIQGVFGIDFCTNPRDNSYKIVYRKFDSGGPIDATEIAYHAQGEVVDDTIQKDLDPAPYPYVAIWCNFSAMVINDGFTVPAIIITTTSLGDGFLGAQYSQLVQEIGGTTPLIWSVTSGLLPAGLVFDSSTGEISGIPTTIETANFTVQVKDVNNNVATKDLSIMVHGNTLVGSPVVGPLSGVTITFVGGVTQEGQTTVTTSGTGQPPPTGFKLGTPPVYYSISTTATFTAPVEVCINWIEGQFNSENNLKLWHSDGVVWTNVTTSLDTASNIICGLTNSFSDFAIFEKKQVVATIDIKPGTFPNTINLGSNGTVPVAIISTSEFDATTVDPLSVSLASAPVKLKGNGTAMYSFQDMNSDGLLDMIVHVSTEALQLSEADTLANLIGHTSDATEVIGSDTVRVVP</sequence>
<comment type="caution">
    <text evidence="1">The sequence shown here is derived from an EMBL/GenBank/DDBJ whole genome shotgun (WGS) entry which is preliminary data.</text>
</comment>
<evidence type="ECO:0000313" key="2">
    <source>
        <dbReference type="Proteomes" id="UP000178256"/>
    </source>
</evidence>
<protein>
    <recommendedName>
        <fullName evidence="3">Dystroglycan-type cadherin-like domain-containing protein</fullName>
    </recommendedName>
</protein>
<dbReference type="EMBL" id="MGKL01000001">
    <property type="protein sequence ID" value="OGN26905.1"/>
    <property type="molecule type" value="Genomic_DNA"/>
</dbReference>
<name>A0A1F8GNA7_9BACT</name>
<reference evidence="1 2" key="1">
    <citation type="journal article" date="2016" name="Nat. Commun.">
        <title>Thousands of microbial genomes shed light on interconnected biogeochemical processes in an aquifer system.</title>
        <authorList>
            <person name="Anantharaman K."/>
            <person name="Brown C.T."/>
            <person name="Hug L.A."/>
            <person name="Sharon I."/>
            <person name="Castelle C.J."/>
            <person name="Probst A.J."/>
            <person name="Thomas B.C."/>
            <person name="Singh A."/>
            <person name="Wilkins M.J."/>
            <person name="Karaoz U."/>
            <person name="Brodie E.L."/>
            <person name="Williams K.H."/>
            <person name="Hubbard S.S."/>
            <person name="Banfield J.F."/>
        </authorList>
    </citation>
    <scope>NUCLEOTIDE SEQUENCE [LARGE SCALE GENOMIC DNA]</scope>
</reference>
<dbReference type="AlphaFoldDB" id="A0A1F8GNA7"/>
<dbReference type="GO" id="GO:0016020">
    <property type="term" value="C:membrane"/>
    <property type="evidence" value="ECO:0007669"/>
    <property type="project" value="InterPro"/>
</dbReference>
<dbReference type="STRING" id="1802697.A2925_01380"/>
<dbReference type="InterPro" id="IPR013783">
    <property type="entry name" value="Ig-like_fold"/>
</dbReference>
<dbReference type="Gene3D" id="2.60.40.10">
    <property type="entry name" value="Immunoglobulins"/>
    <property type="match status" value="4"/>
</dbReference>
<accession>A0A1F8GNA7</accession>
<organism evidence="1 2">
    <name type="scientific">Candidatus Yanofskybacteria bacterium RIFCSPLOWO2_01_FULL_44_22</name>
    <dbReference type="NCBI Taxonomy" id="1802697"/>
    <lineage>
        <taxon>Bacteria</taxon>
        <taxon>Candidatus Yanofskyibacteriota</taxon>
    </lineage>
</organism>
<gene>
    <name evidence="1" type="ORF">A2925_01380</name>
</gene>
<proteinExistence type="predicted"/>
<dbReference type="PANTHER" id="PTHR37494">
    <property type="entry name" value="HEMAGGLUTININ"/>
    <property type="match status" value="1"/>
</dbReference>
<dbReference type="Proteomes" id="UP000178256">
    <property type="component" value="Unassembled WGS sequence"/>
</dbReference>
<dbReference type="SUPFAM" id="SSF49313">
    <property type="entry name" value="Cadherin-like"/>
    <property type="match status" value="4"/>
</dbReference>
<dbReference type="GO" id="GO:0005509">
    <property type="term" value="F:calcium ion binding"/>
    <property type="evidence" value="ECO:0007669"/>
    <property type="project" value="InterPro"/>
</dbReference>